<evidence type="ECO:0000256" key="5">
    <source>
        <dbReference type="ARBA" id="ARBA00023204"/>
    </source>
</evidence>
<accession>A0ABW1X2H6</accession>
<keyword evidence="5" id="KW-0234">DNA repair</keyword>
<evidence type="ECO:0000256" key="2">
    <source>
        <dbReference type="ARBA" id="ARBA00022603"/>
    </source>
</evidence>
<sequence length="192" mass="21015">MSPATTPTVQRHWNRLYWDEIDSPLPELEGSDQTLRLLLVASDHGLVEIGFVPAREHDAAIVALSTIADELHHEPAMLSEAARELDEYFAGTRTSFSLPLDLPADPSFRATARVRLRDIGYGETRTYKEFATILGRPTAIRAAATACATNQLPIVVPCHRVVRGDGSLGGYLGGLPAKKFLLELEKKGARRG</sequence>
<dbReference type="CDD" id="cd06445">
    <property type="entry name" value="ATase"/>
    <property type="match status" value="1"/>
</dbReference>
<feature type="domain" description="Methylguanine DNA methyltransferase ribonuclease-like" evidence="8">
    <location>
        <begin position="36"/>
        <end position="102"/>
    </location>
</feature>
<dbReference type="InterPro" id="IPR008332">
    <property type="entry name" value="MethylG_MeTrfase_N"/>
</dbReference>
<proteinExistence type="predicted"/>
<name>A0ABW1X2H6_9ACTN</name>
<keyword evidence="10" id="KW-1185">Reference proteome</keyword>
<dbReference type="Pfam" id="PF01035">
    <property type="entry name" value="DNA_binding_1"/>
    <property type="match status" value="1"/>
</dbReference>
<protein>
    <submittedName>
        <fullName evidence="9">Methylated-DNA--[protein]-cysteine S-methyltransferase</fullName>
        <ecNumber evidence="9">2.1.1.63</ecNumber>
    </submittedName>
</protein>
<dbReference type="InterPro" id="IPR036217">
    <property type="entry name" value="MethylDNA_cys_MeTrfase_DNAb"/>
</dbReference>
<dbReference type="InterPro" id="IPR036388">
    <property type="entry name" value="WH-like_DNA-bd_sf"/>
</dbReference>
<dbReference type="GO" id="GO:0032259">
    <property type="term" value="P:methylation"/>
    <property type="evidence" value="ECO:0007669"/>
    <property type="project" value="UniProtKB-KW"/>
</dbReference>
<comment type="catalytic activity">
    <reaction evidence="1">
        <text>a 4-O-methyl-thymidine in DNA + L-cysteinyl-[protein] = a thymidine in DNA + S-methyl-L-cysteinyl-[protein]</text>
        <dbReference type="Rhea" id="RHEA:53428"/>
        <dbReference type="Rhea" id="RHEA-COMP:10131"/>
        <dbReference type="Rhea" id="RHEA-COMP:10132"/>
        <dbReference type="Rhea" id="RHEA-COMP:13555"/>
        <dbReference type="Rhea" id="RHEA-COMP:13556"/>
        <dbReference type="ChEBI" id="CHEBI:29950"/>
        <dbReference type="ChEBI" id="CHEBI:82612"/>
        <dbReference type="ChEBI" id="CHEBI:137386"/>
        <dbReference type="ChEBI" id="CHEBI:137387"/>
        <dbReference type="EC" id="2.1.1.63"/>
    </reaction>
</comment>
<evidence type="ECO:0000313" key="10">
    <source>
        <dbReference type="Proteomes" id="UP001596266"/>
    </source>
</evidence>
<comment type="catalytic activity">
    <reaction evidence="6">
        <text>a 6-O-methyl-2'-deoxyguanosine in DNA + L-cysteinyl-[protein] = S-methyl-L-cysteinyl-[protein] + a 2'-deoxyguanosine in DNA</text>
        <dbReference type="Rhea" id="RHEA:24000"/>
        <dbReference type="Rhea" id="RHEA-COMP:10131"/>
        <dbReference type="Rhea" id="RHEA-COMP:10132"/>
        <dbReference type="Rhea" id="RHEA-COMP:11367"/>
        <dbReference type="Rhea" id="RHEA-COMP:11368"/>
        <dbReference type="ChEBI" id="CHEBI:29950"/>
        <dbReference type="ChEBI" id="CHEBI:82612"/>
        <dbReference type="ChEBI" id="CHEBI:85445"/>
        <dbReference type="ChEBI" id="CHEBI:85448"/>
        <dbReference type="EC" id="2.1.1.63"/>
    </reaction>
</comment>
<keyword evidence="2 9" id="KW-0489">Methyltransferase</keyword>
<evidence type="ECO:0000256" key="6">
    <source>
        <dbReference type="ARBA" id="ARBA00049348"/>
    </source>
</evidence>
<dbReference type="InterPro" id="IPR001497">
    <property type="entry name" value="MethylDNA_cys_MeTrfase_AS"/>
</dbReference>
<dbReference type="NCBIfam" id="TIGR00589">
    <property type="entry name" value="ogt"/>
    <property type="match status" value="1"/>
</dbReference>
<dbReference type="InterPro" id="IPR036631">
    <property type="entry name" value="MGMT_N_sf"/>
</dbReference>
<dbReference type="GO" id="GO:0003908">
    <property type="term" value="F:methylated-DNA-[protein]-cysteine S-methyltransferase activity"/>
    <property type="evidence" value="ECO:0007669"/>
    <property type="project" value="UniProtKB-EC"/>
</dbReference>
<organism evidence="9 10">
    <name type="scientific">Luteococcus sanguinis</name>
    <dbReference type="NCBI Taxonomy" id="174038"/>
    <lineage>
        <taxon>Bacteria</taxon>
        <taxon>Bacillati</taxon>
        <taxon>Actinomycetota</taxon>
        <taxon>Actinomycetes</taxon>
        <taxon>Propionibacteriales</taxon>
        <taxon>Propionibacteriaceae</taxon>
        <taxon>Luteococcus</taxon>
    </lineage>
</organism>
<dbReference type="Proteomes" id="UP001596266">
    <property type="component" value="Unassembled WGS sequence"/>
</dbReference>
<dbReference type="EMBL" id="JBHSUA010000020">
    <property type="protein sequence ID" value="MFC6397531.1"/>
    <property type="molecule type" value="Genomic_DNA"/>
</dbReference>
<evidence type="ECO:0000256" key="3">
    <source>
        <dbReference type="ARBA" id="ARBA00022679"/>
    </source>
</evidence>
<evidence type="ECO:0000259" key="7">
    <source>
        <dbReference type="Pfam" id="PF01035"/>
    </source>
</evidence>
<dbReference type="Gene3D" id="1.10.10.10">
    <property type="entry name" value="Winged helix-like DNA-binding domain superfamily/Winged helix DNA-binding domain"/>
    <property type="match status" value="1"/>
</dbReference>
<evidence type="ECO:0000256" key="4">
    <source>
        <dbReference type="ARBA" id="ARBA00022763"/>
    </source>
</evidence>
<dbReference type="PANTHER" id="PTHR10815:SF5">
    <property type="entry name" value="METHYLATED-DNA--PROTEIN-CYSTEINE METHYLTRANSFERASE"/>
    <property type="match status" value="1"/>
</dbReference>
<dbReference type="InterPro" id="IPR014048">
    <property type="entry name" value="MethylDNA_cys_MeTrfase_DNA-bd"/>
</dbReference>
<keyword evidence="3 9" id="KW-0808">Transferase</keyword>
<dbReference type="SUPFAM" id="SSF46767">
    <property type="entry name" value="Methylated DNA-protein cysteine methyltransferase, C-terminal domain"/>
    <property type="match status" value="1"/>
</dbReference>
<dbReference type="PROSITE" id="PS00374">
    <property type="entry name" value="MGMT"/>
    <property type="match status" value="1"/>
</dbReference>
<evidence type="ECO:0000313" key="9">
    <source>
        <dbReference type="EMBL" id="MFC6397531.1"/>
    </source>
</evidence>
<dbReference type="EC" id="2.1.1.63" evidence="9"/>
<dbReference type="SUPFAM" id="SSF53155">
    <property type="entry name" value="Methylated DNA-protein cysteine methyltransferase domain"/>
    <property type="match status" value="1"/>
</dbReference>
<gene>
    <name evidence="9" type="ORF">ACFP57_11135</name>
</gene>
<dbReference type="PANTHER" id="PTHR10815">
    <property type="entry name" value="METHYLATED-DNA--PROTEIN-CYSTEINE METHYLTRANSFERASE"/>
    <property type="match status" value="1"/>
</dbReference>
<dbReference type="RefSeq" id="WP_343885834.1">
    <property type="nucleotide sequence ID" value="NZ_BAAAKI010000010.1"/>
</dbReference>
<evidence type="ECO:0000256" key="1">
    <source>
        <dbReference type="ARBA" id="ARBA00001286"/>
    </source>
</evidence>
<comment type="caution">
    <text evidence="9">The sequence shown here is derived from an EMBL/GenBank/DDBJ whole genome shotgun (WGS) entry which is preliminary data.</text>
</comment>
<evidence type="ECO:0000259" key="8">
    <source>
        <dbReference type="Pfam" id="PF02870"/>
    </source>
</evidence>
<keyword evidence="4" id="KW-0227">DNA damage</keyword>
<feature type="domain" description="Methylated-DNA-[protein]-cysteine S-methyltransferase DNA binding" evidence="7">
    <location>
        <begin position="115"/>
        <end position="186"/>
    </location>
</feature>
<reference evidence="10" key="1">
    <citation type="journal article" date="2019" name="Int. J. Syst. Evol. Microbiol.">
        <title>The Global Catalogue of Microorganisms (GCM) 10K type strain sequencing project: providing services to taxonomists for standard genome sequencing and annotation.</title>
        <authorList>
            <consortium name="The Broad Institute Genomics Platform"/>
            <consortium name="The Broad Institute Genome Sequencing Center for Infectious Disease"/>
            <person name="Wu L."/>
            <person name="Ma J."/>
        </authorList>
    </citation>
    <scope>NUCLEOTIDE SEQUENCE [LARGE SCALE GENOMIC DNA]</scope>
    <source>
        <strain evidence="10">CGMCC 1.15277</strain>
    </source>
</reference>
<dbReference type="Gene3D" id="3.30.160.70">
    <property type="entry name" value="Methylated DNA-protein cysteine methyltransferase domain"/>
    <property type="match status" value="1"/>
</dbReference>
<dbReference type="Pfam" id="PF02870">
    <property type="entry name" value="Methyltransf_1N"/>
    <property type="match status" value="1"/>
</dbReference>